<gene>
    <name evidence="2" type="ORF">OBA43_00165</name>
</gene>
<sequence>MQKPNDKVLQFDLHHIDEGLTLEIFPEQHSRIRQLDKAVAEQYNESVYQLFEGHSYEYEFEGINKVNYLLRARINGVVVPSNRHIYRGRITPNIYVGNLPLEIVNTETEQSFPISVEVIATKFDKKEDVSYRENYRQMLEDITDKCTDLMMQINTPVTQHVTIDYSTDTKTLYQRFCFVKSFLDSVDFEEAIIRIISNPSTLWKTEETSIKTSQIRRVNRTISKQFVTASSRVDTSGLAYLNDIGLSSLPRTIQSDIRTESVDTPENRFIKHVLGVFLHFIEDCQAVFSTAKKYHFALRESNHLVEKINGYLSYSFFNEILDATTLKLNSPLLQKRNGYREVLNRWLQFDLASKLIWQGGENVYEAGKRDIATLYEYWLFFQLYELIVDKFNLEVYQNQNFDHLFETDDSGLSLKLKSGKELMIKGETDFVSRNLSIRFSYNRTFKGGNDYVSGNAGSITTTLRPDYTLSIWPSSFTEHEAEKEDVITHIHFDAKYKIQNIQEQYTETTDEEVLNRMDERERKGTFKNVDLLKMHAYKDAIRRTGGAYILYPGSVEKRFDGFHEVLPGLGAFTINPSKHDTGISGLSAFIHRIIQHLVDRTTQRERILNTSNQILKEPLLTYGNTLKPLSAELEKSKIDVLNTFVLVGYTKSQEHLDWCLINGMYNFRMNDNTGSLELTSDVVQAKYLLLRESGKDKATQLFRITSKGPKVYSKEKLVQLGYANPSQPDYLVVRIEPCTDWENIEISFKEFDAYKSLSGSIYTRTGQPFVVTLDKILS</sequence>
<dbReference type="EMBL" id="CP106831">
    <property type="protein sequence ID" value="WIH97379.1"/>
    <property type="molecule type" value="Genomic_DNA"/>
</dbReference>
<evidence type="ECO:0000313" key="2">
    <source>
        <dbReference type="EMBL" id="WIH97379.1"/>
    </source>
</evidence>
<name>A0ABY8V6U2_9FLAO</name>
<dbReference type="InterPro" id="IPR007505">
    <property type="entry name" value="PDDEXK_7"/>
</dbReference>
<evidence type="ECO:0000259" key="1">
    <source>
        <dbReference type="Pfam" id="PF09823"/>
    </source>
</evidence>
<dbReference type="Proteomes" id="UP001223501">
    <property type="component" value="Chromosome"/>
</dbReference>
<dbReference type="Pfam" id="PF09823">
    <property type="entry name" value="DUF2357"/>
    <property type="match status" value="1"/>
</dbReference>
<organism evidence="2 3">
    <name type="scientific">Empedobacter falsenii</name>
    <dbReference type="NCBI Taxonomy" id="343874"/>
    <lineage>
        <taxon>Bacteria</taxon>
        <taxon>Pseudomonadati</taxon>
        <taxon>Bacteroidota</taxon>
        <taxon>Flavobacteriia</taxon>
        <taxon>Flavobacteriales</taxon>
        <taxon>Weeksellaceae</taxon>
        <taxon>Empedobacter</taxon>
    </lineage>
</organism>
<accession>A0ABY8V6U2</accession>
<reference evidence="2 3" key="1">
    <citation type="submission" date="2022-09" db="EMBL/GenBank/DDBJ databases">
        <title>Whole genome sequencing analysis of tet(X)-positive Empedobacter falsenii YWS9-3.</title>
        <authorList>
            <person name="Chen C."/>
            <person name="Lv Y.-L."/>
        </authorList>
    </citation>
    <scope>NUCLEOTIDE SEQUENCE [LARGE SCALE GENOMIC DNA]</scope>
    <source>
        <strain evidence="2 3">YWS9-3_T</strain>
    </source>
</reference>
<keyword evidence="3" id="KW-1185">Reference proteome</keyword>
<dbReference type="InterPro" id="IPR018633">
    <property type="entry name" value="DUF2357"/>
</dbReference>
<proteinExistence type="predicted"/>
<dbReference type="RefSeq" id="WP_284583519.1">
    <property type="nucleotide sequence ID" value="NZ_CP106831.1"/>
</dbReference>
<evidence type="ECO:0000313" key="3">
    <source>
        <dbReference type="Proteomes" id="UP001223501"/>
    </source>
</evidence>
<protein>
    <submittedName>
        <fullName evidence="2">DUF2357 domain-containing protein</fullName>
    </submittedName>
</protein>
<feature type="domain" description="DUF2357" evidence="1">
    <location>
        <begin position="88"/>
        <end position="346"/>
    </location>
</feature>
<dbReference type="Pfam" id="PF04411">
    <property type="entry name" value="PDDEXK_7"/>
    <property type="match status" value="1"/>
</dbReference>